<dbReference type="STRING" id="50990.A0A4Y7PWN1"/>
<dbReference type="OrthoDB" id="3365698at2759"/>
<proteinExistence type="predicted"/>
<organism evidence="1 2">
    <name type="scientific">Rickenella mellea</name>
    <dbReference type="NCBI Taxonomy" id="50990"/>
    <lineage>
        <taxon>Eukaryota</taxon>
        <taxon>Fungi</taxon>
        <taxon>Dikarya</taxon>
        <taxon>Basidiomycota</taxon>
        <taxon>Agaricomycotina</taxon>
        <taxon>Agaricomycetes</taxon>
        <taxon>Hymenochaetales</taxon>
        <taxon>Rickenellaceae</taxon>
        <taxon>Rickenella</taxon>
    </lineage>
</organism>
<dbReference type="VEuPathDB" id="FungiDB:BD410DRAFT_727732"/>
<reference evidence="1 2" key="1">
    <citation type="submission" date="2018-06" db="EMBL/GenBank/DDBJ databases">
        <title>A transcriptomic atlas of mushroom development highlights an independent origin of complex multicellularity.</title>
        <authorList>
            <consortium name="DOE Joint Genome Institute"/>
            <person name="Krizsan K."/>
            <person name="Almasi E."/>
            <person name="Merenyi Z."/>
            <person name="Sahu N."/>
            <person name="Viragh M."/>
            <person name="Koszo T."/>
            <person name="Mondo S."/>
            <person name="Kiss B."/>
            <person name="Balint B."/>
            <person name="Kues U."/>
            <person name="Barry K."/>
            <person name="Hegedus J.C."/>
            <person name="Henrissat B."/>
            <person name="Johnson J."/>
            <person name="Lipzen A."/>
            <person name="Ohm R."/>
            <person name="Nagy I."/>
            <person name="Pangilinan J."/>
            <person name="Yan J."/>
            <person name="Xiong Y."/>
            <person name="Grigoriev I.V."/>
            <person name="Hibbett D.S."/>
            <person name="Nagy L.G."/>
        </authorList>
    </citation>
    <scope>NUCLEOTIDE SEQUENCE [LARGE SCALE GENOMIC DNA]</scope>
    <source>
        <strain evidence="1 2">SZMC22713</strain>
    </source>
</reference>
<name>A0A4Y7PWN1_9AGAM</name>
<accession>A0A4Y7PWN1</accession>
<feature type="non-terminal residue" evidence="1">
    <location>
        <position position="107"/>
    </location>
</feature>
<dbReference type="EMBL" id="ML170201">
    <property type="protein sequence ID" value="TDL19009.1"/>
    <property type="molecule type" value="Genomic_DNA"/>
</dbReference>
<evidence type="ECO:0000313" key="1">
    <source>
        <dbReference type="EMBL" id="TDL19009.1"/>
    </source>
</evidence>
<gene>
    <name evidence="1" type="ORF">BD410DRAFT_727732</name>
</gene>
<evidence type="ECO:0008006" key="3">
    <source>
        <dbReference type="Google" id="ProtNLM"/>
    </source>
</evidence>
<protein>
    <recommendedName>
        <fullName evidence="3">F-box domain-containing protein</fullName>
    </recommendedName>
</protein>
<dbReference type="AlphaFoldDB" id="A0A4Y7PWN1"/>
<dbReference type="Proteomes" id="UP000294933">
    <property type="component" value="Unassembled WGS sequence"/>
</dbReference>
<evidence type="ECO:0000313" key="2">
    <source>
        <dbReference type="Proteomes" id="UP000294933"/>
    </source>
</evidence>
<sequence length="107" mass="12288">MLIKAKEQELSSLNDVIAPLLAKRDRLNDDILLHKALLTPARRLFPELISEVFTHSISHHPRPQGKLAQKYDSPRRFAMPSVNETPLVLGRICRSWRRIALSTPSLW</sequence>
<keyword evidence="2" id="KW-1185">Reference proteome</keyword>